<keyword evidence="2 4" id="KW-0808">Transferase</keyword>
<dbReference type="InterPro" id="IPR010280">
    <property type="entry name" value="U5_MeTrfase_fam"/>
</dbReference>
<sequence>MAITSGKQLKQRWNEILQQETGLVTPRCRHFGECGGCSLQQVTYARQVELKQQVLSEIFAEVDLPEQVVVVPSPQEYEYRLRMDYAASFDPFHLPNNRLGLRRKKRFNHVIDLGECFLVPVDIFPKLRQIFDLALELEIPVYDLVSSKGWLRYFVIRQLDDQRMLSIIAKDDSFPEKMEKLAALALELGFTSVHWLANNSDGDTSTGEPVRCWGEEFLHTQIKFNDKSLLLDVGPFNFFQNNIAGFCELMLFVTEFIDRLQDKPQSLLDLYSGVGTIGIMLAHLFRDVYAIELEQSNVELANHNAKLNNIENIRSFHGDAGEFTQHFPNQDDALAIVDPPRAGLETRGVAELLKLRPKYLVYISCNPITQARDLTQLTDSYDILAMKGYDLFPQTLHLENVCILKLSEA</sequence>
<dbReference type="EMBL" id="JAGQLI010000118">
    <property type="protein sequence ID" value="MCA9379238.1"/>
    <property type="molecule type" value="Genomic_DNA"/>
</dbReference>
<proteinExistence type="inferred from homology"/>
<dbReference type="CDD" id="cd02440">
    <property type="entry name" value="AdoMet_MTases"/>
    <property type="match status" value="1"/>
</dbReference>
<dbReference type="PANTHER" id="PTHR11061">
    <property type="entry name" value="RNA M5U METHYLTRANSFERASE"/>
    <property type="match status" value="1"/>
</dbReference>
<dbReference type="InterPro" id="IPR030390">
    <property type="entry name" value="MeTrfase_TrmA_AS"/>
</dbReference>
<dbReference type="GO" id="GO:0070041">
    <property type="term" value="F:rRNA (uridine-C5-)-methyltransferase activity"/>
    <property type="evidence" value="ECO:0007669"/>
    <property type="project" value="TreeGrafter"/>
</dbReference>
<evidence type="ECO:0000313" key="6">
    <source>
        <dbReference type="EMBL" id="MCA9379238.1"/>
    </source>
</evidence>
<comment type="similarity">
    <text evidence="4">Belongs to the class I-like SAM-binding methyltransferase superfamily. RNA M5U methyltransferase family.</text>
</comment>
<protein>
    <submittedName>
        <fullName evidence="6">23S rRNA (Uracil(1939)-C(5))-methyltransferase RlmD</fullName>
        <ecNumber evidence="6">2.1.1.190</ecNumber>
    </submittedName>
</protein>
<dbReference type="EC" id="2.1.1.190" evidence="6"/>
<dbReference type="Proteomes" id="UP000760819">
    <property type="component" value="Unassembled WGS sequence"/>
</dbReference>
<keyword evidence="3 4" id="KW-0949">S-adenosyl-L-methionine</keyword>
<evidence type="ECO:0000256" key="1">
    <source>
        <dbReference type="ARBA" id="ARBA00022603"/>
    </source>
</evidence>
<reference evidence="6" key="2">
    <citation type="journal article" date="2021" name="Microbiome">
        <title>Successional dynamics and alternative stable states in a saline activated sludge microbial community over 9 years.</title>
        <authorList>
            <person name="Wang Y."/>
            <person name="Ye J."/>
            <person name="Ju F."/>
            <person name="Liu L."/>
            <person name="Boyd J.A."/>
            <person name="Deng Y."/>
            <person name="Parks D.H."/>
            <person name="Jiang X."/>
            <person name="Yin X."/>
            <person name="Woodcroft B.J."/>
            <person name="Tyson G.W."/>
            <person name="Hugenholtz P."/>
            <person name="Polz M.F."/>
            <person name="Zhang T."/>
        </authorList>
    </citation>
    <scope>NUCLEOTIDE SEQUENCE</scope>
    <source>
        <strain evidence="6">HKST-UBA12</strain>
    </source>
</reference>
<dbReference type="PROSITE" id="PS01230">
    <property type="entry name" value="TRMA_1"/>
    <property type="match status" value="1"/>
</dbReference>
<dbReference type="GO" id="GO:0070475">
    <property type="term" value="P:rRNA base methylation"/>
    <property type="evidence" value="ECO:0007669"/>
    <property type="project" value="TreeGrafter"/>
</dbReference>
<organism evidence="6 7">
    <name type="scientific">Candidatus Dojkabacteria bacterium</name>
    <dbReference type="NCBI Taxonomy" id="2099670"/>
    <lineage>
        <taxon>Bacteria</taxon>
        <taxon>Candidatus Dojkabacteria</taxon>
    </lineage>
</organism>
<dbReference type="Pfam" id="PF05958">
    <property type="entry name" value="tRNA_U5-meth_tr"/>
    <property type="match status" value="1"/>
</dbReference>
<evidence type="ECO:0000256" key="4">
    <source>
        <dbReference type="PROSITE-ProRule" id="PRU01024"/>
    </source>
</evidence>
<name>A0A955I9L7_9BACT</name>
<dbReference type="SUPFAM" id="SSF53335">
    <property type="entry name" value="S-adenosyl-L-methionine-dependent methyltransferases"/>
    <property type="match status" value="1"/>
</dbReference>
<keyword evidence="1 4" id="KW-0489">Methyltransferase</keyword>
<evidence type="ECO:0000256" key="3">
    <source>
        <dbReference type="ARBA" id="ARBA00022691"/>
    </source>
</evidence>
<dbReference type="PROSITE" id="PS51687">
    <property type="entry name" value="SAM_MT_RNA_M5U"/>
    <property type="match status" value="1"/>
</dbReference>
<dbReference type="PANTHER" id="PTHR11061:SF30">
    <property type="entry name" value="TRNA (URACIL(54)-C(5))-METHYLTRANSFERASE"/>
    <property type="match status" value="1"/>
</dbReference>
<feature type="binding site" evidence="4">
    <location>
        <position position="240"/>
    </location>
    <ligand>
        <name>S-adenosyl-L-methionine</name>
        <dbReference type="ChEBI" id="CHEBI:59789"/>
    </ligand>
</feature>
<evidence type="ECO:0000313" key="7">
    <source>
        <dbReference type="Proteomes" id="UP000760819"/>
    </source>
</evidence>
<feature type="active site" evidence="5">
    <location>
        <position position="365"/>
    </location>
</feature>
<gene>
    <name evidence="6" type="primary">rlmD</name>
    <name evidence="6" type="ORF">KC640_02310</name>
</gene>
<dbReference type="Gene3D" id="3.40.50.150">
    <property type="entry name" value="Vaccinia Virus protein VP39"/>
    <property type="match status" value="1"/>
</dbReference>
<reference evidence="6" key="1">
    <citation type="submission" date="2020-04" db="EMBL/GenBank/DDBJ databases">
        <authorList>
            <person name="Zhang T."/>
        </authorList>
    </citation>
    <scope>NUCLEOTIDE SEQUENCE</scope>
    <source>
        <strain evidence="6">HKST-UBA12</strain>
    </source>
</reference>
<evidence type="ECO:0000256" key="5">
    <source>
        <dbReference type="PROSITE-ProRule" id="PRU10015"/>
    </source>
</evidence>
<comment type="caution">
    <text evidence="6">The sequence shown here is derived from an EMBL/GenBank/DDBJ whole genome shotgun (WGS) entry which is preliminary data.</text>
</comment>
<dbReference type="NCBIfam" id="TIGR00479">
    <property type="entry name" value="rumA"/>
    <property type="match status" value="1"/>
</dbReference>
<feature type="active site" description="Nucleophile" evidence="4">
    <location>
        <position position="365"/>
    </location>
</feature>
<evidence type="ECO:0000256" key="2">
    <source>
        <dbReference type="ARBA" id="ARBA00022679"/>
    </source>
</evidence>
<dbReference type="Gene3D" id="2.40.50.1070">
    <property type="match status" value="1"/>
</dbReference>
<dbReference type="AlphaFoldDB" id="A0A955I9L7"/>
<accession>A0A955I9L7</accession>
<feature type="binding site" evidence="4">
    <location>
        <position position="338"/>
    </location>
    <ligand>
        <name>S-adenosyl-L-methionine</name>
        <dbReference type="ChEBI" id="CHEBI:59789"/>
    </ligand>
</feature>
<feature type="binding site" evidence="4">
    <location>
        <position position="292"/>
    </location>
    <ligand>
        <name>S-adenosyl-L-methionine</name>
        <dbReference type="ChEBI" id="CHEBI:59789"/>
    </ligand>
</feature>
<feature type="binding site" evidence="4">
    <location>
        <position position="271"/>
    </location>
    <ligand>
        <name>S-adenosyl-L-methionine</name>
        <dbReference type="ChEBI" id="CHEBI:59789"/>
    </ligand>
</feature>
<dbReference type="InterPro" id="IPR029063">
    <property type="entry name" value="SAM-dependent_MTases_sf"/>
</dbReference>